<dbReference type="AlphaFoldDB" id="A0A518K929"/>
<proteinExistence type="predicted"/>
<name>A0A518K929_9BACT</name>
<sequence>MSRFLLAWELGGALGHLATLRELATLLLERRHDVALALSDCDLADQFFPGLEVQTAPIHRPLRGVIAQPSTYADVLGNAGWNAIETLGPLCSAWRDLFNHSGAEVVVGNFAPTALLAAQGMDLRSVVFGTGFHSPPDISPLPDMCPWRDNYADRLLITERQVLATTNRQLASQGVEELERITELYRRADASLLTTFLEMDHYPDRVGGEYVGPWGELPGNAPVWPKGSGPRVFAYLKPIEALPYLLQHVHQVGWPTLVYAPGAKESAAPLARPTIHVVDRPLDMKRVAATCNFAVLNAGHNATLRILLAGKPALVLPTTGEQQLVAQRVERTGSGLAVHPNHPAAAVACLNRLASDHSYADAASRFATRYESIDLADLREQTADRLEEIAIRNE</sequence>
<reference evidence="1 2" key="1">
    <citation type="submission" date="2019-02" db="EMBL/GenBank/DDBJ databases">
        <title>Deep-cultivation of Planctomycetes and their phenomic and genomic characterization uncovers novel biology.</title>
        <authorList>
            <person name="Wiegand S."/>
            <person name="Jogler M."/>
            <person name="Boedeker C."/>
            <person name="Pinto D."/>
            <person name="Vollmers J."/>
            <person name="Rivas-Marin E."/>
            <person name="Kohn T."/>
            <person name="Peeters S.H."/>
            <person name="Heuer A."/>
            <person name="Rast P."/>
            <person name="Oberbeckmann S."/>
            <person name="Bunk B."/>
            <person name="Jeske O."/>
            <person name="Meyerdierks A."/>
            <person name="Storesund J.E."/>
            <person name="Kallscheuer N."/>
            <person name="Luecker S."/>
            <person name="Lage O.M."/>
            <person name="Pohl T."/>
            <person name="Merkel B.J."/>
            <person name="Hornburger P."/>
            <person name="Mueller R.-W."/>
            <person name="Bruemmer F."/>
            <person name="Labrenz M."/>
            <person name="Spormann A.M."/>
            <person name="Op den Camp H."/>
            <person name="Overmann J."/>
            <person name="Amann R."/>
            <person name="Jetten M.S.M."/>
            <person name="Mascher T."/>
            <person name="Medema M.H."/>
            <person name="Devos D.P."/>
            <person name="Kaster A.-K."/>
            <person name="Ovreas L."/>
            <person name="Rohde M."/>
            <person name="Galperin M.Y."/>
            <person name="Jogler C."/>
        </authorList>
    </citation>
    <scope>NUCLEOTIDE SEQUENCE [LARGE SCALE GENOMIC DNA]</scope>
    <source>
        <strain evidence="1 2">Spa11</strain>
    </source>
</reference>
<gene>
    <name evidence="1" type="ORF">Spa11_25000</name>
</gene>
<dbReference type="SUPFAM" id="SSF53756">
    <property type="entry name" value="UDP-Glycosyltransferase/glycogen phosphorylase"/>
    <property type="match status" value="1"/>
</dbReference>
<dbReference type="EMBL" id="CP036349">
    <property type="protein sequence ID" value="QDV74299.1"/>
    <property type="molecule type" value="Genomic_DNA"/>
</dbReference>
<evidence type="ECO:0008006" key="3">
    <source>
        <dbReference type="Google" id="ProtNLM"/>
    </source>
</evidence>
<dbReference type="Proteomes" id="UP000316426">
    <property type="component" value="Chromosome"/>
</dbReference>
<evidence type="ECO:0000313" key="2">
    <source>
        <dbReference type="Proteomes" id="UP000316426"/>
    </source>
</evidence>
<keyword evidence="2" id="KW-1185">Reference proteome</keyword>
<dbReference type="RefSeq" id="WP_145112596.1">
    <property type="nucleotide sequence ID" value="NZ_CP036349.1"/>
</dbReference>
<protein>
    <recommendedName>
        <fullName evidence="3">MurG-like transferase</fullName>
    </recommendedName>
</protein>
<evidence type="ECO:0000313" key="1">
    <source>
        <dbReference type="EMBL" id="QDV74299.1"/>
    </source>
</evidence>
<accession>A0A518K929</accession>
<dbReference type="KEGG" id="bmei:Spa11_25000"/>
<organism evidence="1 2">
    <name type="scientific">Botrimarina mediterranea</name>
    <dbReference type="NCBI Taxonomy" id="2528022"/>
    <lineage>
        <taxon>Bacteria</taxon>
        <taxon>Pseudomonadati</taxon>
        <taxon>Planctomycetota</taxon>
        <taxon>Planctomycetia</taxon>
        <taxon>Pirellulales</taxon>
        <taxon>Lacipirellulaceae</taxon>
        <taxon>Botrimarina</taxon>
    </lineage>
</organism>
<dbReference type="Gene3D" id="3.40.50.2000">
    <property type="entry name" value="Glycogen Phosphorylase B"/>
    <property type="match status" value="2"/>
</dbReference>